<evidence type="ECO:0000313" key="7">
    <source>
        <dbReference type="EMBL" id="SDW45429.1"/>
    </source>
</evidence>
<dbReference type="SUPFAM" id="SSF56801">
    <property type="entry name" value="Acetyl-CoA synthetase-like"/>
    <property type="match status" value="1"/>
</dbReference>
<protein>
    <submittedName>
        <fullName evidence="7">Fatty-acyl-CoA synthase</fullName>
    </submittedName>
</protein>
<keyword evidence="8" id="KW-1185">Reference proteome</keyword>
<reference evidence="8" key="1">
    <citation type="submission" date="2016-10" db="EMBL/GenBank/DDBJ databases">
        <authorList>
            <person name="Varghese N."/>
        </authorList>
    </citation>
    <scope>NUCLEOTIDE SEQUENCE [LARGE SCALE GENOMIC DNA]</scope>
    <source>
        <strain evidence="8">DSM 12489</strain>
    </source>
</reference>
<dbReference type="AlphaFoldDB" id="A0A1H2TQ85"/>
<dbReference type="InterPro" id="IPR000873">
    <property type="entry name" value="AMP-dep_synth/lig_dom"/>
</dbReference>
<dbReference type="Gene3D" id="3.30.300.30">
    <property type="match status" value="1"/>
</dbReference>
<dbReference type="GO" id="GO:0006631">
    <property type="term" value="P:fatty acid metabolic process"/>
    <property type="evidence" value="ECO:0007669"/>
    <property type="project" value="UniProtKB-KW"/>
</dbReference>
<gene>
    <name evidence="7" type="ORF">SAMN04489725_10643</name>
</gene>
<dbReference type="InterPro" id="IPR042099">
    <property type="entry name" value="ANL_N_sf"/>
</dbReference>
<dbReference type="STRING" id="89784.SAMN04489725_10643"/>
<evidence type="ECO:0000256" key="2">
    <source>
        <dbReference type="ARBA" id="ARBA00022598"/>
    </source>
</evidence>
<dbReference type="GO" id="GO:0016874">
    <property type="term" value="F:ligase activity"/>
    <property type="evidence" value="ECO:0007669"/>
    <property type="project" value="UniProtKB-KW"/>
</dbReference>
<dbReference type="Pfam" id="PF13193">
    <property type="entry name" value="AMP-binding_C"/>
    <property type="match status" value="1"/>
</dbReference>
<accession>A0A1H2TQ85</accession>
<keyword evidence="3" id="KW-0276">Fatty acid metabolism</keyword>
<dbReference type="PANTHER" id="PTHR43859">
    <property type="entry name" value="ACYL-ACTIVATING ENZYME"/>
    <property type="match status" value="1"/>
</dbReference>
<feature type="domain" description="AMP-dependent synthetase/ligase" evidence="5">
    <location>
        <begin position="15"/>
        <end position="397"/>
    </location>
</feature>
<dbReference type="NCBIfam" id="NF004837">
    <property type="entry name" value="PRK06187.1"/>
    <property type="match status" value="1"/>
</dbReference>
<evidence type="ECO:0000256" key="4">
    <source>
        <dbReference type="ARBA" id="ARBA00023098"/>
    </source>
</evidence>
<evidence type="ECO:0000259" key="5">
    <source>
        <dbReference type="Pfam" id="PF00501"/>
    </source>
</evidence>
<dbReference type="EMBL" id="FNOJ01000006">
    <property type="protein sequence ID" value="SDW45429.1"/>
    <property type="molecule type" value="Genomic_DNA"/>
</dbReference>
<name>A0A1H2TQ85_9BACL</name>
<dbReference type="InterPro" id="IPR025110">
    <property type="entry name" value="AMP-bd_C"/>
</dbReference>
<dbReference type="Gene3D" id="3.40.50.12780">
    <property type="entry name" value="N-terminal domain of ligase-like"/>
    <property type="match status" value="1"/>
</dbReference>
<keyword evidence="4" id="KW-0443">Lipid metabolism</keyword>
<evidence type="ECO:0000313" key="8">
    <source>
        <dbReference type="Proteomes" id="UP000182589"/>
    </source>
</evidence>
<sequence>MMDYPLLLKSVLYRANTVFPEKEIVSRGLHGIFRYTYRDMYKRVCRLAHALGEVLGVKPGEHVGSFAWNHHRHLELYFAVPCSERVLHTINIRLFQEQIVYTINHAEDKVLFIDEDLVPLIESISPKLSTVEAYVIMTDATRLPETTLAPVYSYEELLAQVPDDYAFPTFDENTTAIIGYTSATTGNPKGVLYSHRGLYLHCLTSLIGELGVDDADVTMPVVPMFHVNAWGRPYSDTWIGAKQVYPGPRPQAQDLCALIHNERVTYSAGVPTIWMAVLNHVREHLGMYDFSSVRLLMSGGSALSPTLTEAYEKELGVKLYQGYGQTETSPITFVSFPKSSLKDLPEPEKYQLRAKTGLLVPGLEMRIVNADGKDVTHDGKEMGELWLRGPWIIDSYYKDAEKTREAFIDGWFRTGDIATIDQHGYLQIVDRVKDLIKSGGEWISSVDLENALMGHPDVLEAALIAIPHEKWQERPLACVVLRTEARGKVAKEEILAYLSGRVAKWWLPDDVVFLEEIPKTSVGKFSKKTLREWWEQGRLASAY</sequence>
<organism evidence="7 8">
    <name type="scientific">Alicyclobacillus hesperidum</name>
    <dbReference type="NCBI Taxonomy" id="89784"/>
    <lineage>
        <taxon>Bacteria</taxon>
        <taxon>Bacillati</taxon>
        <taxon>Bacillota</taxon>
        <taxon>Bacilli</taxon>
        <taxon>Bacillales</taxon>
        <taxon>Alicyclobacillaceae</taxon>
        <taxon>Alicyclobacillus</taxon>
    </lineage>
</organism>
<dbReference type="RefSeq" id="WP_074692690.1">
    <property type="nucleotide sequence ID" value="NZ_FNOJ01000006.1"/>
</dbReference>
<dbReference type="FunFam" id="3.30.300.30:FF:000008">
    <property type="entry name" value="2,3-dihydroxybenzoate-AMP ligase"/>
    <property type="match status" value="1"/>
</dbReference>
<evidence type="ECO:0000259" key="6">
    <source>
        <dbReference type="Pfam" id="PF13193"/>
    </source>
</evidence>
<dbReference type="CDD" id="cd12119">
    <property type="entry name" value="ttLC_FACS_AlkK_like"/>
    <property type="match status" value="1"/>
</dbReference>
<dbReference type="Pfam" id="PF00501">
    <property type="entry name" value="AMP-binding"/>
    <property type="match status" value="1"/>
</dbReference>
<dbReference type="InterPro" id="IPR045851">
    <property type="entry name" value="AMP-bd_C_sf"/>
</dbReference>
<dbReference type="PANTHER" id="PTHR43859:SF4">
    <property type="entry name" value="BUTANOATE--COA LIGASE AAE1-RELATED"/>
    <property type="match status" value="1"/>
</dbReference>
<feature type="domain" description="AMP-binding enzyme C-terminal" evidence="6">
    <location>
        <begin position="448"/>
        <end position="524"/>
    </location>
</feature>
<proteinExistence type="inferred from homology"/>
<dbReference type="Proteomes" id="UP000182589">
    <property type="component" value="Unassembled WGS sequence"/>
</dbReference>
<comment type="similarity">
    <text evidence="1">Belongs to the ATP-dependent AMP-binding enzyme family.</text>
</comment>
<keyword evidence="2" id="KW-0436">Ligase</keyword>
<evidence type="ECO:0000256" key="3">
    <source>
        <dbReference type="ARBA" id="ARBA00022832"/>
    </source>
</evidence>
<evidence type="ECO:0000256" key="1">
    <source>
        <dbReference type="ARBA" id="ARBA00006432"/>
    </source>
</evidence>